<evidence type="ECO:0000313" key="2">
    <source>
        <dbReference type="Proteomes" id="UP000518300"/>
    </source>
</evidence>
<sequence length="235" mass="26190">MSLALLPGCLGEAYMVARAIKRSGNGPFYNQIQGMLDEGEGARRYPGRIPRDLALFTEGDERFKGEARPYATAGGPLLRFDSAPEGRICFRKLQSEDVFDFGPEELARVDRLNRAYDFAVEAHDSLDEPALREREVWPTGSSARQLDSIEVLDVERGTRDNPGRARTKRYVLTELRLCGPRPPAVETGRMLTVSVRPHEGVELSTDPYVLFWVLTDDQGQGEVRGPKQVASNDGH</sequence>
<comment type="caution">
    <text evidence="1">The sequence shown here is derived from an EMBL/GenBank/DDBJ whole genome shotgun (WGS) entry which is preliminary data.</text>
</comment>
<gene>
    <name evidence="1" type="ORF">HG543_09570</name>
</gene>
<reference evidence="1 2" key="1">
    <citation type="submission" date="2020-04" db="EMBL/GenBank/DDBJ databases">
        <title>Draft genome of Pyxidicoccus fallax type strain.</title>
        <authorList>
            <person name="Whitworth D.E."/>
        </authorList>
    </citation>
    <scope>NUCLEOTIDE SEQUENCE [LARGE SCALE GENOMIC DNA]</scope>
    <source>
        <strain evidence="1 2">DSM 14698</strain>
    </source>
</reference>
<keyword evidence="2" id="KW-1185">Reference proteome</keyword>
<protein>
    <submittedName>
        <fullName evidence="1">Uncharacterized protein</fullName>
    </submittedName>
</protein>
<dbReference type="RefSeq" id="WP_169344397.1">
    <property type="nucleotide sequence ID" value="NZ_JABBJJ010000032.1"/>
</dbReference>
<dbReference type="Proteomes" id="UP000518300">
    <property type="component" value="Unassembled WGS sequence"/>
</dbReference>
<name>A0A848LA19_9BACT</name>
<proteinExistence type="predicted"/>
<evidence type="ECO:0000313" key="1">
    <source>
        <dbReference type="EMBL" id="NMO15102.1"/>
    </source>
</evidence>
<dbReference type="AlphaFoldDB" id="A0A848LA19"/>
<dbReference type="EMBL" id="JABBJJ010000032">
    <property type="protein sequence ID" value="NMO15102.1"/>
    <property type="molecule type" value="Genomic_DNA"/>
</dbReference>
<organism evidence="1 2">
    <name type="scientific">Pyxidicoccus fallax</name>
    <dbReference type="NCBI Taxonomy" id="394095"/>
    <lineage>
        <taxon>Bacteria</taxon>
        <taxon>Pseudomonadati</taxon>
        <taxon>Myxococcota</taxon>
        <taxon>Myxococcia</taxon>
        <taxon>Myxococcales</taxon>
        <taxon>Cystobacterineae</taxon>
        <taxon>Myxococcaceae</taxon>
        <taxon>Pyxidicoccus</taxon>
    </lineage>
</organism>
<accession>A0A848LA19</accession>